<dbReference type="EMBL" id="BMZE01000003">
    <property type="protein sequence ID" value="GHA32941.1"/>
    <property type="molecule type" value="Genomic_DNA"/>
</dbReference>
<feature type="domain" description="Endonuclease/exonuclease/phosphatase" evidence="1">
    <location>
        <begin position="7"/>
        <end position="234"/>
    </location>
</feature>
<dbReference type="Pfam" id="PF03372">
    <property type="entry name" value="Exo_endo_phos"/>
    <property type="match status" value="1"/>
</dbReference>
<keyword evidence="3" id="KW-1185">Reference proteome</keyword>
<sequence length="243" mass="27326">MPAFGCITWNIHRGRGANDRSGVDAKRIYQAIETDIAPLEPHVLALQEADEELRPHTQVINPSYVADTLGLTHPQSDPVLRTSAQSCGFFGSVLFIHPEIEITHRAVVDLPGHWHRGAVILETLWRGTPMRIATAHLSRLELLRIAQMRTFGQFIMRRPRMPTLFVGDINDWRPWSGLAFSRGLVGTRLTGPSRATFPVARPILPLDRILIDAPGTVRATRVLDSPRLRRASDHRPLWGDIRL</sequence>
<dbReference type="RefSeq" id="WP_189426648.1">
    <property type="nucleotide sequence ID" value="NZ_BMZE01000003.1"/>
</dbReference>
<reference evidence="2" key="2">
    <citation type="submission" date="2020-09" db="EMBL/GenBank/DDBJ databases">
        <authorList>
            <person name="Sun Q."/>
            <person name="Kim S."/>
        </authorList>
    </citation>
    <scope>NUCLEOTIDE SEQUENCE</scope>
    <source>
        <strain evidence="2">KCTC 32437</strain>
    </source>
</reference>
<keyword evidence="2" id="KW-0540">Nuclease</keyword>
<accession>A0A918SBL9</accession>
<name>A0A918SBL9_9HYPH</name>
<gene>
    <name evidence="2" type="ORF">GCM10007989_31330</name>
</gene>
<evidence type="ECO:0000313" key="2">
    <source>
        <dbReference type="EMBL" id="GHA32941.1"/>
    </source>
</evidence>
<dbReference type="InterPro" id="IPR005135">
    <property type="entry name" value="Endo/exonuclease/phosphatase"/>
</dbReference>
<dbReference type="SUPFAM" id="SSF56219">
    <property type="entry name" value="DNase I-like"/>
    <property type="match status" value="1"/>
</dbReference>
<organism evidence="2 3">
    <name type="scientific">Devosia pacifica</name>
    <dbReference type="NCBI Taxonomy" id="1335967"/>
    <lineage>
        <taxon>Bacteria</taxon>
        <taxon>Pseudomonadati</taxon>
        <taxon>Pseudomonadota</taxon>
        <taxon>Alphaproteobacteria</taxon>
        <taxon>Hyphomicrobiales</taxon>
        <taxon>Devosiaceae</taxon>
        <taxon>Devosia</taxon>
    </lineage>
</organism>
<dbReference type="GO" id="GO:0004519">
    <property type="term" value="F:endonuclease activity"/>
    <property type="evidence" value="ECO:0007669"/>
    <property type="project" value="UniProtKB-KW"/>
</dbReference>
<comment type="caution">
    <text evidence="2">The sequence shown here is derived from an EMBL/GenBank/DDBJ whole genome shotgun (WGS) entry which is preliminary data.</text>
</comment>
<dbReference type="AlphaFoldDB" id="A0A918SBL9"/>
<dbReference type="Proteomes" id="UP000646579">
    <property type="component" value="Unassembled WGS sequence"/>
</dbReference>
<dbReference type="InterPro" id="IPR036691">
    <property type="entry name" value="Endo/exonu/phosph_ase_sf"/>
</dbReference>
<protein>
    <submittedName>
        <fullName evidence="2">Endonuclease</fullName>
    </submittedName>
</protein>
<proteinExistence type="predicted"/>
<keyword evidence="2" id="KW-0255">Endonuclease</keyword>
<evidence type="ECO:0000313" key="3">
    <source>
        <dbReference type="Proteomes" id="UP000646579"/>
    </source>
</evidence>
<evidence type="ECO:0000259" key="1">
    <source>
        <dbReference type="Pfam" id="PF03372"/>
    </source>
</evidence>
<keyword evidence="2" id="KW-0378">Hydrolase</keyword>
<dbReference type="Gene3D" id="3.60.10.10">
    <property type="entry name" value="Endonuclease/exonuclease/phosphatase"/>
    <property type="match status" value="1"/>
</dbReference>
<reference evidence="2" key="1">
    <citation type="journal article" date="2014" name="Int. J. Syst. Evol. Microbiol.">
        <title>Complete genome sequence of Corynebacterium casei LMG S-19264T (=DSM 44701T), isolated from a smear-ripened cheese.</title>
        <authorList>
            <consortium name="US DOE Joint Genome Institute (JGI-PGF)"/>
            <person name="Walter F."/>
            <person name="Albersmeier A."/>
            <person name="Kalinowski J."/>
            <person name="Ruckert C."/>
        </authorList>
    </citation>
    <scope>NUCLEOTIDE SEQUENCE</scope>
    <source>
        <strain evidence="2">KCTC 32437</strain>
    </source>
</reference>